<dbReference type="PANTHER" id="PTHR34298:SF2">
    <property type="entry name" value="SEGREGATION AND CONDENSATION PROTEIN B"/>
    <property type="match status" value="1"/>
</dbReference>
<dbReference type="AlphaFoldDB" id="A0A286REB1"/>
<dbReference type="Pfam" id="PF04079">
    <property type="entry name" value="SMC_ScpB"/>
    <property type="match status" value="1"/>
</dbReference>
<dbReference type="RefSeq" id="WP_237260218.1">
    <property type="nucleotide sequence ID" value="NZ_CP018477.1"/>
</dbReference>
<keyword evidence="1" id="KW-0963">Cytoplasm</keyword>
<sequence>MQYFWRKRLRHNIAQPQRRRPDWRLFLGPFRSTSSHPASHQLQEGPIWGEGVRRVEAALFLARQPLTPRKIAQICGFESAAEVRGYLRRLGKLYDEVGAAFCLVEVAGGFQLRTRPEFYPWVARLARDERQIRLSPPAMETLAIIAYRQPVLRAEIESIRGVQCGEILRQLMDRGLVKIVGRSEELGRPYLYGTTETFLEVFGLRGLDELPHAEYRNSAVRRASSPGTSENAPLTGEGRI</sequence>
<keyword evidence="3" id="KW-0159">Chromosome partition</keyword>
<keyword evidence="4" id="KW-0131">Cell cycle</keyword>
<keyword evidence="7" id="KW-1185">Reference proteome</keyword>
<dbReference type="GO" id="GO:0051304">
    <property type="term" value="P:chromosome separation"/>
    <property type="evidence" value="ECO:0007669"/>
    <property type="project" value="InterPro"/>
</dbReference>
<dbReference type="Proteomes" id="UP000215086">
    <property type="component" value="Chromosome"/>
</dbReference>
<accession>A0A286REB1</accession>
<evidence type="ECO:0000256" key="2">
    <source>
        <dbReference type="ARBA" id="ARBA00022618"/>
    </source>
</evidence>
<dbReference type="InterPro" id="IPR005234">
    <property type="entry name" value="ScpB_csome_segregation"/>
</dbReference>
<dbReference type="GO" id="GO:0051301">
    <property type="term" value="P:cell division"/>
    <property type="evidence" value="ECO:0007669"/>
    <property type="project" value="UniProtKB-KW"/>
</dbReference>
<evidence type="ECO:0000256" key="1">
    <source>
        <dbReference type="ARBA" id="ARBA00022490"/>
    </source>
</evidence>
<proteinExistence type="predicted"/>
<reference evidence="6 7" key="1">
    <citation type="journal article" name="Front. Microbiol.">
        <title>Sugar Metabolism of the First Thermophilic Planctomycete Thermogutta terrifontis: Comparative Genomic and Transcriptomic Approaches.</title>
        <authorList>
            <person name="Elcheninov A.G."/>
            <person name="Menzel P."/>
            <person name="Gudbergsdottir S.R."/>
            <person name="Slesarev A.I."/>
            <person name="Kadnikov V.V."/>
            <person name="Krogh A."/>
            <person name="Bonch-Osmolovskaya E.A."/>
            <person name="Peng X."/>
            <person name="Kublanov I.V."/>
        </authorList>
    </citation>
    <scope>NUCLEOTIDE SEQUENCE [LARGE SCALE GENOMIC DNA]</scope>
    <source>
        <strain evidence="6 7">R1</strain>
    </source>
</reference>
<dbReference type="InterPro" id="IPR036388">
    <property type="entry name" value="WH-like_DNA-bd_sf"/>
</dbReference>
<organism evidence="6 7">
    <name type="scientific">Thermogutta terrifontis</name>
    <dbReference type="NCBI Taxonomy" id="1331910"/>
    <lineage>
        <taxon>Bacteria</taxon>
        <taxon>Pseudomonadati</taxon>
        <taxon>Planctomycetota</taxon>
        <taxon>Planctomycetia</taxon>
        <taxon>Pirellulales</taxon>
        <taxon>Thermoguttaceae</taxon>
        <taxon>Thermogutta</taxon>
    </lineage>
</organism>
<evidence type="ECO:0000313" key="7">
    <source>
        <dbReference type="Proteomes" id="UP000215086"/>
    </source>
</evidence>
<dbReference type="EMBL" id="CP018477">
    <property type="protein sequence ID" value="ASV74273.1"/>
    <property type="molecule type" value="Genomic_DNA"/>
</dbReference>
<evidence type="ECO:0000256" key="5">
    <source>
        <dbReference type="SAM" id="MobiDB-lite"/>
    </source>
</evidence>
<dbReference type="PANTHER" id="PTHR34298">
    <property type="entry name" value="SEGREGATION AND CONDENSATION PROTEIN B"/>
    <property type="match status" value="1"/>
</dbReference>
<evidence type="ECO:0000313" key="6">
    <source>
        <dbReference type="EMBL" id="ASV74273.1"/>
    </source>
</evidence>
<protein>
    <submittedName>
        <fullName evidence="6">Segregation and condensation protein B</fullName>
    </submittedName>
</protein>
<keyword evidence="2" id="KW-0132">Cell division</keyword>
<dbReference type="InterPro" id="IPR036390">
    <property type="entry name" value="WH_DNA-bd_sf"/>
</dbReference>
<dbReference type="KEGG" id="ttf:THTE_1671"/>
<dbReference type="NCBIfam" id="TIGR00281">
    <property type="entry name" value="SMC-Scp complex subunit ScpB"/>
    <property type="match status" value="1"/>
</dbReference>
<evidence type="ECO:0000256" key="3">
    <source>
        <dbReference type="ARBA" id="ARBA00022829"/>
    </source>
</evidence>
<gene>
    <name evidence="6" type="ORF">THTE_1671</name>
</gene>
<feature type="region of interest" description="Disordered" evidence="5">
    <location>
        <begin position="218"/>
        <end position="240"/>
    </location>
</feature>
<dbReference type="SUPFAM" id="SSF46785">
    <property type="entry name" value="Winged helix' DNA-binding domain"/>
    <property type="match status" value="2"/>
</dbReference>
<evidence type="ECO:0000256" key="4">
    <source>
        <dbReference type="ARBA" id="ARBA00023306"/>
    </source>
</evidence>
<dbReference type="Gene3D" id="1.10.10.10">
    <property type="entry name" value="Winged helix-like DNA-binding domain superfamily/Winged helix DNA-binding domain"/>
    <property type="match status" value="2"/>
</dbReference>
<name>A0A286REB1_9BACT</name>